<feature type="transmembrane region" description="Helical" evidence="1">
    <location>
        <begin position="396"/>
        <end position="417"/>
    </location>
</feature>
<feature type="transmembrane region" description="Helical" evidence="1">
    <location>
        <begin position="68"/>
        <end position="88"/>
    </location>
</feature>
<name>A0A897N2D6_9EURY</name>
<feature type="transmembrane region" description="Helical" evidence="1">
    <location>
        <begin position="346"/>
        <end position="368"/>
    </location>
</feature>
<feature type="transmembrane region" description="Helical" evidence="1">
    <location>
        <begin position="127"/>
        <end position="147"/>
    </location>
</feature>
<dbReference type="AlphaFoldDB" id="A0A897N2D6"/>
<protein>
    <submittedName>
        <fullName evidence="2">Putative membrane protein, predicted permease</fullName>
    </submittedName>
</protein>
<proteinExistence type="predicted"/>
<feature type="transmembrane region" description="Helical" evidence="1">
    <location>
        <begin position="248"/>
        <end position="268"/>
    </location>
</feature>
<feature type="transmembrane region" description="Helical" evidence="1">
    <location>
        <begin position="321"/>
        <end position="340"/>
    </location>
</feature>
<dbReference type="GeneID" id="68854742"/>
<dbReference type="RefSeq" id="WP_229115306.1">
    <property type="nucleotide sequence ID" value="NZ_CP064787.1"/>
</dbReference>
<evidence type="ECO:0000313" key="3">
    <source>
        <dbReference type="Proteomes" id="UP000663525"/>
    </source>
</evidence>
<evidence type="ECO:0000256" key="1">
    <source>
        <dbReference type="SAM" id="Phobius"/>
    </source>
</evidence>
<keyword evidence="1" id="KW-0472">Membrane</keyword>
<dbReference type="Proteomes" id="UP000663525">
    <property type="component" value="Chromosome"/>
</dbReference>
<evidence type="ECO:0000313" key="2">
    <source>
        <dbReference type="EMBL" id="QSG05473.1"/>
    </source>
</evidence>
<feature type="transmembrane region" description="Helical" evidence="1">
    <location>
        <begin position="153"/>
        <end position="175"/>
    </location>
</feature>
<organism evidence="2 3">
    <name type="scientific">Halapricum desulfuricans</name>
    <dbReference type="NCBI Taxonomy" id="2841257"/>
    <lineage>
        <taxon>Archaea</taxon>
        <taxon>Methanobacteriati</taxon>
        <taxon>Methanobacteriota</taxon>
        <taxon>Stenosarchaea group</taxon>
        <taxon>Halobacteria</taxon>
        <taxon>Halobacteriales</taxon>
        <taxon>Haloarculaceae</taxon>
        <taxon>Halapricum</taxon>
    </lineage>
</organism>
<feature type="transmembrane region" description="Helical" evidence="1">
    <location>
        <begin position="187"/>
        <end position="209"/>
    </location>
</feature>
<accession>A0A897N2D6</accession>
<reference evidence="2" key="1">
    <citation type="submission" date="2020-11" db="EMBL/GenBank/DDBJ databases">
        <title>Carbohydrate-dependent, anaerobic sulfur respiration: A novel catabolism in halophilic archaea.</title>
        <authorList>
            <person name="Sorokin D.Y."/>
            <person name="Messina E."/>
            <person name="Smedile F."/>
            <person name="La Cono V."/>
            <person name="Hallsworth J.E."/>
            <person name="Yakimov M.M."/>
        </authorList>
    </citation>
    <scope>NUCLEOTIDE SEQUENCE</scope>
    <source>
        <strain evidence="2">HSR12-1</strain>
    </source>
</reference>
<feature type="transmembrane region" description="Helical" evidence="1">
    <location>
        <begin position="429"/>
        <end position="448"/>
    </location>
</feature>
<feature type="transmembrane region" description="Helical" evidence="1">
    <location>
        <begin position="496"/>
        <end position="519"/>
    </location>
</feature>
<dbReference type="EMBL" id="CP064787">
    <property type="protein sequence ID" value="QSG05473.1"/>
    <property type="molecule type" value="Genomic_DNA"/>
</dbReference>
<feature type="transmembrane region" description="Helical" evidence="1">
    <location>
        <begin position="468"/>
        <end position="490"/>
    </location>
</feature>
<sequence length="534" mass="55629">MTARAHAIEDLWDGWTLARTELRAQLRRLRSDRRRLLATVVGVLGFGAFLGLSFVPGAIAFGSEFGEAVPLGTAGVALWTVTIVVAYFGAANGFNQSQVGTVAALARTSIPPRAVSLGRIVTQTVQATWFIVPLGALLLGGVAVGGGPLVAGAVLLAALPLMVVGLFVGRVIGAVTRYGNERLQVSMWVKALLLLGLMGAIFLGTQTLLDARYETGTQFAVGTLVPGTPLQSYAAVVFAPFGTTPGPLGVVVTGLLLAAIPLGVVVALKLETYLLVSDLGSDASTTGHVEESYGVPRVFDASPAARVGWRYLVRTRRDPRMLAHLTPLLFGAFGLAGSAFQDPGLLLTIGPGATVVAGAVLAGSAYCLNPMGDDRDQLPLLLTSTRSVDVVLRGRMVAGGALGTVVALGIGTPLAVVEHDPGYVLGQSLLAVLLITASVGIAVGLGAIAPKFERSEYMNVERAHPSQWALLGFFFGGMVVAVIGFVLLATTLSGEYLLPAAFGWVLYVAVLGVASWGGYRYAVRRFDAFSLDDM</sequence>
<keyword evidence="1" id="KW-0812">Transmembrane</keyword>
<gene>
    <name evidence="2" type="ORF">HSR121_1126</name>
</gene>
<feature type="transmembrane region" description="Helical" evidence="1">
    <location>
        <begin position="36"/>
        <end position="62"/>
    </location>
</feature>
<keyword evidence="1" id="KW-1133">Transmembrane helix</keyword>